<reference evidence="2 3" key="1">
    <citation type="submission" date="2014-02" db="EMBL/GenBank/DDBJ databases">
        <title>The genome sequence of Colletotrichum nymphaeae SA-01.</title>
        <authorList>
            <person name="Baroncelli R."/>
            <person name="Thon M.R."/>
        </authorList>
    </citation>
    <scope>NUCLEOTIDE SEQUENCE [LARGE SCALE GENOMIC DNA]</scope>
    <source>
        <strain evidence="2 3">SA-01</strain>
    </source>
</reference>
<name>A0A135RXW5_9PEZI</name>
<feature type="compositionally biased region" description="Polar residues" evidence="1">
    <location>
        <begin position="11"/>
        <end position="21"/>
    </location>
</feature>
<evidence type="ECO:0000256" key="1">
    <source>
        <dbReference type="SAM" id="MobiDB-lite"/>
    </source>
</evidence>
<evidence type="ECO:0000313" key="2">
    <source>
        <dbReference type="EMBL" id="KXH28439.1"/>
    </source>
</evidence>
<comment type="caution">
    <text evidence="2">The sequence shown here is derived from an EMBL/GenBank/DDBJ whole genome shotgun (WGS) entry which is preliminary data.</text>
</comment>
<dbReference type="OrthoDB" id="189997at2759"/>
<sequence length="117" mass="12620">MTPPAPAANGSPYNPTTTASATEDRGEPPAKRTKTQACSRCRRRKTDAAISPPPLGVQIIIVFTTAPRGTPLAWLSDIASLEERISRLEVTDPRLQAVVNNQSNHDQLSRAPEPLLP</sequence>
<dbReference type="EMBL" id="JEMN01001722">
    <property type="protein sequence ID" value="KXH28439.1"/>
    <property type="molecule type" value="Genomic_DNA"/>
</dbReference>
<feature type="region of interest" description="Disordered" evidence="1">
    <location>
        <begin position="1"/>
        <end position="49"/>
    </location>
</feature>
<feature type="region of interest" description="Disordered" evidence="1">
    <location>
        <begin position="98"/>
        <end position="117"/>
    </location>
</feature>
<proteinExistence type="predicted"/>
<keyword evidence="3" id="KW-1185">Reference proteome</keyword>
<organism evidence="2 3">
    <name type="scientific">Colletotrichum nymphaeae SA-01</name>
    <dbReference type="NCBI Taxonomy" id="1460502"/>
    <lineage>
        <taxon>Eukaryota</taxon>
        <taxon>Fungi</taxon>
        <taxon>Dikarya</taxon>
        <taxon>Ascomycota</taxon>
        <taxon>Pezizomycotina</taxon>
        <taxon>Sordariomycetes</taxon>
        <taxon>Hypocreomycetidae</taxon>
        <taxon>Glomerellales</taxon>
        <taxon>Glomerellaceae</taxon>
        <taxon>Colletotrichum</taxon>
        <taxon>Colletotrichum acutatum species complex</taxon>
    </lineage>
</organism>
<gene>
    <name evidence="2" type="ORF">CNYM01_12906</name>
</gene>
<dbReference type="AlphaFoldDB" id="A0A135RXW5"/>
<accession>A0A135RXW5</accession>
<dbReference type="Proteomes" id="UP000070054">
    <property type="component" value="Unassembled WGS sequence"/>
</dbReference>
<protein>
    <submittedName>
        <fullName evidence="2">Uncharacterized protein</fullName>
    </submittedName>
</protein>
<evidence type="ECO:0000313" key="3">
    <source>
        <dbReference type="Proteomes" id="UP000070054"/>
    </source>
</evidence>